<evidence type="ECO:0000256" key="8">
    <source>
        <dbReference type="ARBA" id="ARBA00023136"/>
    </source>
</evidence>
<evidence type="ECO:0000256" key="15">
    <source>
        <dbReference type="SAM" id="MobiDB-lite"/>
    </source>
</evidence>
<dbReference type="InterPro" id="IPR000832">
    <property type="entry name" value="GPCR_2_secretin-like"/>
</dbReference>
<feature type="transmembrane region" description="Helical" evidence="16">
    <location>
        <begin position="592"/>
        <end position="614"/>
    </location>
</feature>
<keyword evidence="3" id="KW-1003">Cell membrane</keyword>
<organism evidence="19 20">
    <name type="scientific">Canis lupus familiaris</name>
    <name type="common">Dog</name>
    <name type="synonym">Canis familiaris</name>
    <dbReference type="NCBI Taxonomy" id="9615"/>
    <lineage>
        <taxon>Eukaryota</taxon>
        <taxon>Metazoa</taxon>
        <taxon>Chordata</taxon>
        <taxon>Craniata</taxon>
        <taxon>Vertebrata</taxon>
        <taxon>Euteleostomi</taxon>
        <taxon>Mammalia</taxon>
        <taxon>Eutheria</taxon>
        <taxon>Laurasiatheria</taxon>
        <taxon>Carnivora</taxon>
        <taxon>Caniformia</taxon>
        <taxon>Canidae</taxon>
        <taxon>Canis</taxon>
    </lineage>
</organism>
<dbReference type="CDD" id="cd15982">
    <property type="entry name" value="7tmB1_PTH2R"/>
    <property type="match status" value="1"/>
</dbReference>
<evidence type="ECO:0000313" key="19">
    <source>
        <dbReference type="Ensembl" id="ENSCAFP00030021312.1"/>
    </source>
</evidence>
<dbReference type="AlphaFoldDB" id="A0A8C0NE92"/>
<evidence type="ECO:0000256" key="6">
    <source>
        <dbReference type="ARBA" id="ARBA00022989"/>
    </source>
</evidence>
<evidence type="ECO:0000256" key="11">
    <source>
        <dbReference type="ARBA" id="ARBA00023224"/>
    </source>
</evidence>
<keyword evidence="8 16" id="KW-0472">Membrane</keyword>
<dbReference type="Proteomes" id="UP000694429">
    <property type="component" value="Chromosome 37"/>
</dbReference>
<comment type="similarity">
    <text evidence="2">Belongs to the G-protein coupled receptor 2 family.</text>
</comment>
<comment type="subcellular location">
    <subcellularLocation>
        <location evidence="1">Cell membrane</location>
        <topology evidence="1">Multi-pass membrane protein</topology>
    </subcellularLocation>
</comment>
<dbReference type="PROSITE" id="PS50261">
    <property type="entry name" value="G_PROTEIN_RECEP_F2_4"/>
    <property type="match status" value="1"/>
</dbReference>
<feature type="transmembrane region" description="Helical" evidence="16">
    <location>
        <begin position="372"/>
        <end position="393"/>
    </location>
</feature>
<reference evidence="19" key="1">
    <citation type="submission" date="2019-03" db="EMBL/GenBank/DDBJ databases">
        <authorList>
            <person name="Warren W.C."/>
            <person name="Johnson G.S."/>
        </authorList>
    </citation>
    <scope>NUCLEOTIDE SEQUENCE [LARGE SCALE GENOMIC DNA]</scope>
    <source>
        <strain evidence="19">Basenji</strain>
    </source>
</reference>
<name>A0A8C0NE92_CANLF</name>
<sequence length="777" mass="84393">MMPGPKTRKMMQRNFDLEISAGVDCPSLLPSLSIARPPPPPPRTHRLDTSVVWSQAVGNRRGRETAGRGGPQGQRPPGRTTGASREPGQRAAGHRELAEPSPSTGAPRGAGGRGRADARADGTPGPRPGAPPAAPRGAPRAGPGSARPLLPPGPAGRRVRAGSRAGPPGGRGAGAGGGAGLGAGPRSDARPGPPPPRRAPRPEGAPRPPTCEGSGRRAPGSGRAGPGMAGPGAAPQARAWLLLGGCLLAGAQLDSDGTITIEEQIVLVLKAKVQCELNITAQLQEGEGNCFPEWDGLICWPRGTVGKILAVPCPPYIYDFNHKGVAFRHCNPNGTWDFMYSLNKTWANYSDCLRFLQQDISIGKQEFFERLYVMYTIGYSVSFGSLAVAIIIIGYFRRLHCTRNYIHMHLFVSFMLRAASIFVKDKVVHAHIGVKELQSLLMQEDLQNSIEMPSVDKSQYIGCKIAVVMFIYFLATNYYWILVEGLYLHSLIFVAFFSDTKYLWGFTLIGWGFPAVFVVAWAVARATLADARCWELSAGNIKWIYQAPILAAIGLNFILFLNTVRVLATKIWETNAVGHDTRKQYRKLAKSTLVLVLVFGVHYIVFLCLPHTFVGLGWEIRMHCELFFNSFQGFFVSIIYCYCNGEVQSEVKKLWSRWHLSIDWKRTPPCGGHRYGSVLTTLTHSTSSQSQAAASTRMVLLSGKTPRPAGRQPDSHVTLPGYVWSHSEHDGPPHSIHEEPTAGNARLGDEMPAAESPGPVALNPEPEGSRGEMEDVL</sequence>
<dbReference type="InterPro" id="IPR050332">
    <property type="entry name" value="GPCR_2"/>
</dbReference>
<dbReference type="PANTHER" id="PTHR45620">
    <property type="entry name" value="PDF RECEPTOR-LIKE PROTEIN-RELATED"/>
    <property type="match status" value="1"/>
</dbReference>
<dbReference type="Pfam" id="PF00002">
    <property type="entry name" value="7tm_2"/>
    <property type="match status" value="1"/>
</dbReference>
<evidence type="ECO:0000256" key="13">
    <source>
        <dbReference type="ARBA" id="ARBA00064029"/>
    </source>
</evidence>
<evidence type="ECO:0000256" key="5">
    <source>
        <dbReference type="ARBA" id="ARBA00022729"/>
    </source>
</evidence>
<evidence type="ECO:0000256" key="14">
    <source>
        <dbReference type="ARBA" id="ARBA00073612"/>
    </source>
</evidence>
<evidence type="ECO:0000313" key="20">
    <source>
        <dbReference type="Proteomes" id="UP000694429"/>
    </source>
</evidence>
<feature type="domain" description="G-protein coupled receptors family 2 profile 1" evidence="17">
    <location>
        <begin position="274"/>
        <end position="356"/>
    </location>
</feature>
<keyword evidence="10" id="KW-0325">Glycoprotein</keyword>
<feature type="region of interest" description="Disordered" evidence="15">
    <location>
        <begin position="705"/>
        <end position="777"/>
    </location>
</feature>
<feature type="compositionally biased region" description="Basic and acidic residues" evidence="15">
    <location>
        <begin position="726"/>
        <end position="740"/>
    </location>
</feature>
<keyword evidence="4 16" id="KW-0812">Transmembrane</keyword>
<reference evidence="19" key="2">
    <citation type="submission" date="2025-08" db="UniProtKB">
        <authorList>
            <consortium name="Ensembl"/>
        </authorList>
    </citation>
    <scope>IDENTIFICATION</scope>
</reference>
<feature type="compositionally biased region" description="Pro residues" evidence="15">
    <location>
        <begin position="125"/>
        <end position="134"/>
    </location>
</feature>
<comment type="function">
    <text evidence="12">This is a specific receptor for parathyroid hormone. The activity of this receptor is mediated by G proteins which activate adenylyl cyclase. PTH2R may be responsible for PTH effects in a number of physiological systems. It may play a significant role in pancreatic function. PTH2R presence in neurons indicates that it may function as a neurotransmitter receptor.</text>
</comment>
<feature type="region of interest" description="Disordered" evidence="15">
    <location>
        <begin position="27"/>
        <end position="233"/>
    </location>
</feature>
<dbReference type="PROSITE" id="PS50227">
    <property type="entry name" value="G_PROTEIN_RECEP_F2_3"/>
    <property type="match status" value="1"/>
</dbReference>
<evidence type="ECO:0000256" key="2">
    <source>
        <dbReference type="ARBA" id="ARBA00005314"/>
    </source>
</evidence>
<dbReference type="InterPro" id="IPR017981">
    <property type="entry name" value="GPCR_2-like_7TM"/>
</dbReference>
<dbReference type="GO" id="GO:0005886">
    <property type="term" value="C:plasma membrane"/>
    <property type="evidence" value="ECO:0007669"/>
    <property type="project" value="UniProtKB-SubCell"/>
</dbReference>
<evidence type="ECO:0000259" key="18">
    <source>
        <dbReference type="PROSITE" id="PS50261"/>
    </source>
</evidence>
<protein>
    <recommendedName>
        <fullName evidence="14">Parathyroid hormone 2 receptor</fullName>
    </recommendedName>
</protein>
<feature type="compositionally biased region" description="Low complexity" evidence="15">
    <location>
        <begin position="73"/>
        <end position="82"/>
    </location>
</feature>
<evidence type="ECO:0000256" key="10">
    <source>
        <dbReference type="ARBA" id="ARBA00023180"/>
    </source>
</evidence>
<feature type="compositionally biased region" description="Basic and acidic residues" evidence="15">
    <location>
        <begin position="767"/>
        <end position="777"/>
    </location>
</feature>
<keyword evidence="7" id="KW-0297">G-protein coupled receptor</keyword>
<dbReference type="InterPro" id="IPR001879">
    <property type="entry name" value="GPCR_2_extracellular_dom"/>
</dbReference>
<evidence type="ECO:0000256" key="3">
    <source>
        <dbReference type="ARBA" id="ARBA00022475"/>
    </source>
</evidence>
<dbReference type="PRINTS" id="PR00249">
    <property type="entry name" value="GPCRSECRETIN"/>
</dbReference>
<keyword evidence="11" id="KW-0807">Transducer</keyword>
<dbReference type="FunFam" id="1.20.1070.10:FF:000127">
    <property type="entry name" value="Parathyroid hormone 2 receptor"/>
    <property type="match status" value="1"/>
</dbReference>
<keyword evidence="6 16" id="KW-1133">Transmembrane helix</keyword>
<keyword evidence="9" id="KW-0675">Receptor</keyword>
<dbReference type="GO" id="GO:0004930">
    <property type="term" value="F:G protein-coupled receptor activity"/>
    <property type="evidence" value="ECO:0007669"/>
    <property type="project" value="UniProtKB-KW"/>
</dbReference>
<dbReference type="SUPFAM" id="SSF81321">
    <property type="entry name" value="Family A G protein-coupled receptor-like"/>
    <property type="match status" value="1"/>
</dbReference>
<evidence type="ECO:0000256" key="4">
    <source>
        <dbReference type="ARBA" id="ARBA00022692"/>
    </source>
</evidence>
<feature type="domain" description="G-protein coupled receptors family 2 profile 2" evidence="18">
    <location>
        <begin position="371"/>
        <end position="644"/>
    </location>
</feature>
<comment type="subunit">
    <text evidence="13">Binds to TIPF39/TIP39.</text>
</comment>
<evidence type="ECO:0000256" key="1">
    <source>
        <dbReference type="ARBA" id="ARBA00004651"/>
    </source>
</evidence>
<dbReference type="InterPro" id="IPR017983">
    <property type="entry name" value="GPCR_2_secretin-like_CS"/>
</dbReference>
<accession>A0A8C0NE92</accession>
<evidence type="ECO:0000256" key="7">
    <source>
        <dbReference type="ARBA" id="ARBA00023040"/>
    </source>
</evidence>
<dbReference type="InterPro" id="IPR036445">
    <property type="entry name" value="GPCR_2_extracell_dom_sf"/>
</dbReference>
<feature type="compositionally biased region" description="Pro residues" evidence="15">
    <location>
        <begin position="191"/>
        <end position="209"/>
    </location>
</feature>
<dbReference type="PROSITE" id="PS00649">
    <property type="entry name" value="G_PROTEIN_RECEP_F2_1"/>
    <property type="match status" value="1"/>
</dbReference>
<evidence type="ECO:0000256" key="16">
    <source>
        <dbReference type="SAM" id="Phobius"/>
    </source>
</evidence>
<evidence type="ECO:0000256" key="12">
    <source>
        <dbReference type="ARBA" id="ARBA00053481"/>
    </source>
</evidence>
<proteinExistence type="inferred from homology"/>
<evidence type="ECO:0000259" key="17">
    <source>
        <dbReference type="PROSITE" id="PS50227"/>
    </source>
</evidence>
<feature type="compositionally biased region" description="Gly residues" evidence="15">
    <location>
        <begin position="167"/>
        <end position="183"/>
    </location>
</feature>
<evidence type="ECO:0000256" key="9">
    <source>
        <dbReference type="ARBA" id="ARBA00023170"/>
    </source>
</evidence>
<dbReference type="Pfam" id="PF02793">
    <property type="entry name" value="HRM"/>
    <property type="match status" value="1"/>
</dbReference>
<dbReference type="FunFam" id="4.10.1240.10:FF:000005">
    <property type="entry name" value="Parathyroid hormone/parathyroid hormone-related peptide receptor"/>
    <property type="match status" value="1"/>
</dbReference>
<dbReference type="Gene3D" id="1.20.1070.10">
    <property type="entry name" value="Rhodopsin 7-helix transmembrane proteins"/>
    <property type="match status" value="1"/>
</dbReference>
<dbReference type="Ensembl" id="ENSCAFT00030024421.1">
    <property type="protein sequence ID" value="ENSCAFP00030021312.1"/>
    <property type="gene ID" value="ENSCAFG00030013202.1"/>
</dbReference>
<dbReference type="SMART" id="SM00008">
    <property type="entry name" value="HormR"/>
    <property type="match status" value="1"/>
</dbReference>
<dbReference type="SUPFAM" id="SSF111418">
    <property type="entry name" value="Hormone receptor domain"/>
    <property type="match status" value="1"/>
</dbReference>
<feature type="transmembrane region" description="Helical" evidence="16">
    <location>
        <begin position="502"/>
        <end position="523"/>
    </location>
</feature>
<feature type="compositionally biased region" description="Low complexity" evidence="15">
    <location>
        <begin position="135"/>
        <end position="148"/>
    </location>
</feature>
<dbReference type="GO" id="GO:0007166">
    <property type="term" value="P:cell surface receptor signaling pathway"/>
    <property type="evidence" value="ECO:0007669"/>
    <property type="project" value="InterPro"/>
</dbReference>
<keyword evidence="5" id="KW-0732">Signal</keyword>
<dbReference type="PROSITE" id="PS00650">
    <property type="entry name" value="G_PROTEIN_RECEP_F2_2"/>
    <property type="match status" value="1"/>
</dbReference>
<dbReference type="PANTHER" id="PTHR45620:SF7">
    <property type="entry name" value="PARATHYROID HORMONE 2 RECEPTOR"/>
    <property type="match status" value="1"/>
</dbReference>
<dbReference type="Gene3D" id="4.10.1240.10">
    <property type="entry name" value="GPCR, family 2, extracellular hormone receptor domain"/>
    <property type="match status" value="1"/>
</dbReference>